<reference evidence="1 2" key="1">
    <citation type="submission" date="2014-03" db="EMBL/GenBank/DDBJ databases">
        <title>Genomics of Bifidobacteria.</title>
        <authorList>
            <person name="Ventura M."/>
            <person name="Milani C."/>
            <person name="Lugli G.A."/>
        </authorList>
    </citation>
    <scope>NUCLEOTIDE SEQUENCE [LARGE SCALE GENOMIC DNA]</scope>
    <source>
        <strain evidence="1 2">DSM 23975</strain>
    </source>
</reference>
<protein>
    <submittedName>
        <fullName evidence="1">Uncharacterized protein</fullName>
    </submittedName>
</protein>
<evidence type="ECO:0000313" key="1">
    <source>
        <dbReference type="EMBL" id="KFI81911.1"/>
    </source>
</evidence>
<dbReference type="GO" id="GO:0006355">
    <property type="term" value="P:regulation of DNA-templated transcription"/>
    <property type="evidence" value="ECO:0007669"/>
    <property type="project" value="InterPro"/>
</dbReference>
<organism evidence="1 2">
    <name type="scientific">Bifidobacterium reuteri DSM 23975</name>
    <dbReference type="NCBI Taxonomy" id="1437610"/>
    <lineage>
        <taxon>Bacteria</taxon>
        <taxon>Bacillati</taxon>
        <taxon>Actinomycetota</taxon>
        <taxon>Actinomycetes</taxon>
        <taxon>Bifidobacteriales</taxon>
        <taxon>Bifidobacteriaceae</taxon>
        <taxon>Bifidobacterium</taxon>
    </lineage>
</organism>
<dbReference type="EMBL" id="JGZK01000026">
    <property type="protein sequence ID" value="KFI81911.1"/>
    <property type="molecule type" value="Genomic_DNA"/>
</dbReference>
<dbReference type="eggNOG" id="ENOG5032591">
    <property type="taxonomic scope" value="Bacteria"/>
</dbReference>
<comment type="caution">
    <text evidence="1">The sequence shown here is derived from an EMBL/GenBank/DDBJ whole genome shotgun (WGS) entry which is preliminary data.</text>
</comment>
<accession>A0A087CF61</accession>
<name>A0A087CF61_9BIFI</name>
<dbReference type="OrthoDB" id="3235735at2"/>
<dbReference type="Proteomes" id="UP000028984">
    <property type="component" value="Unassembled WGS sequence"/>
</dbReference>
<keyword evidence="2" id="KW-1185">Reference proteome</keyword>
<sequence length="82" mass="9575">MKGNRKAYRPVTTEREIKEVKDVFREDDDNRGVDDPLVMTSIRIHSSVRTSAKVYATTHGMKMQEVFEQAIRQYVDKQETVN</sequence>
<dbReference type="STRING" id="1437610.BREU_3580"/>
<dbReference type="SUPFAM" id="SSF47598">
    <property type="entry name" value="Ribbon-helix-helix"/>
    <property type="match status" value="1"/>
</dbReference>
<dbReference type="InterPro" id="IPR010985">
    <property type="entry name" value="Ribbon_hlx_hlx"/>
</dbReference>
<dbReference type="AlphaFoldDB" id="A0A087CF61"/>
<dbReference type="InterPro" id="IPR013321">
    <property type="entry name" value="Arc_rbn_hlx_hlx"/>
</dbReference>
<proteinExistence type="predicted"/>
<dbReference type="RefSeq" id="WP_044090154.1">
    <property type="nucleotide sequence ID" value="NZ_JDUW01000020.1"/>
</dbReference>
<gene>
    <name evidence="1" type="ORF">BREU_3580</name>
</gene>
<evidence type="ECO:0000313" key="2">
    <source>
        <dbReference type="Proteomes" id="UP000028984"/>
    </source>
</evidence>
<dbReference type="Gene3D" id="1.10.1220.10">
    <property type="entry name" value="Met repressor-like"/>
    <property type="match status" value="1"/>
</dbReference>